<protein>
    <submittedName>
        <fullName evidence="1">Uncharacterized protein</fullName>
    </submittedName>
</protein>
<comment type="caution">
    <text evidence="1">The sequence shown here is derived from an EMBL/GenBank/DDBJ whole genome shotgun (WGS) entry which is preliminary data.</text>
</comment>
<feature type="non-terminal residue" evidence="1">
    <location>
        <position position="1"/>
    </location>
</feature>
<evidence type="ECO:0000313" key="2">
    <source>
        <dbReference type="Proteomes" id="UP001432322"/>
    </source>
</evidence>
<dbReference type="EMBL" id="BTSY01000003">
    <property type="protein sequence ID" value="GMT20818.1"/>
    <property type="molecule type" value="Genomic_DNA"/>
</dbReference>
<proteinExistence type="predicted"/>
<organism evidence="1 2">
    <name type="scientific">Pristionchus fissidentatus</name>
    <dbReference type="NCBI Taxonomy" id="1538716"/>
    <lineage>
        <taxon>Eukaryota</taxon>
        <taxon>Metazoa</taxon>
        <taxon>Ecdysozoa</taxon>
        <taxon>Nematoda</taxon>
        <taxon>Chromadorea</taxon>
        <taxon>Rhabditida</taxon>
        <taxon>Rhabditina</taxon>
        <taxon>Diplogasteromorpha</taxon>
        <taxon>Diplogasteroidea</taxon>
        <taxon>Neodiplogasteridae</taxon>
        <taxon>Pristionchus</taxon>
    </lineage>
</organism>
<evidence type="ECO:0000313" key="1">
    <source>
        <dbReference type="EMBL" id="GMT20818.1"/>
    </source>
</evidence>
<keyword evidence="2" id="KW-1185">Reference proteome</keyword>
<gene>
    <name evidence="1" type="ORF">PFISCL1PPCAC_12115</name>
</gene>
<dbReference type="Proteomes" id="UP001432322">
    <property type="component" value="Unassembled WGS sequence"/>
</dbReference>
<reference evidence="1" key="1">
    <citation type="submission" date="2023-10" db="EMBL/GenBank/DDBJ databases">
        <title>Genome assembly of Pristionchus species.</title>
        <authorList>
            <person name="Yoshida K."/>
            <person name="Sommer R.J."/>
        </authorList>
    </citation>
    <scope>NUCLEOTIDE SEQUENCE</scope>
    <source>
        <strain evidence="1">RS5133</strain>
    </source>
</reference>
<accession>A0AAV5VR54</accession>
<name>A0AAV5VR54_9BILA</name>
<sequence length="63" mass="7229">ILTVYSEEVQDVREGIIITDSICIIGGRKLHVFFHEHMVLDLNTYYWSIVRSPSVDAAYVNTT</sequence>
<feature type="non-terminal residue" evidence="1">
    <location>
        <position position="63"/>
    </location>
</feature>
<dbReference type="AlphaFoldDB" id="A0AAV5VR54"/>